<name>A0A8J4M3V6_9BACL</name>
<dbReference type="InterPro" id="IPR036452">
    <property type="entry name" value="Ribo_hydro-like"/>
</dbReference>
<dbReference type="InterPro" id="IPR023186">
    <property type="entry name" value="IUNH"/>
</dbReference>
<evidence type="ECO:0000259" key="3">
    <source>
        <dbReference type="Pfam" id="PF01156"/>
    </source>
</evidence>
<dbReference type="InterPro" id="IPR001910">
    <property type="entry name" value="Inosine/uridine_hydrolase_dom"/>
</dbReference>
<protein>
    <recommendedName>
        <fullName evidence="3">Inosine/uridine-preferring nucleoside hydrolase domain-containing protein</fullName>
    </recommendedName>
</protein>
<dbReference type="EMBL" id="BOVK01000036">
    <property type="protein sequence ID" value="GIQ69906.1"/>
    <property type="molecule type" value="Genomic_DNA"/>
</dbReference>
<proteinExistence type="predicted"/>
<accession>A0A8J4M3V6</accession>
<keyword evidence="5" id="KW-1185">Reference proteome</keyword>
<evidence type="ECO:0000313" key="5">
    <source>
        <dbReference type="Proteomes" id="UP000677918"/>
    </source>
</evidence>
<comment type="caution">
    <text evidence="4">The sequence shown here is derived from an EMBL/GenBank/DDBJ whole genome shotgun (WGS) entry which is preliminary data.</text>
</comment>
<dbReference type="GO" id="GO:0006152">
    <property type="term" value="P:purine nucleoside catabolic process"/>
    <property type="evidence" value="ECO:0007669"/>
    <property type="project" value="TreeGrafter"/>
</dbReference>
<dbReference type="RefSeq" id="WP_213412686.1">
    <property type="nucleotide sequence ID" value="NZ_BOVK01000036.1"/>
</dbReference>
<dbReference type="SUPFAM" id="SSF53590">
    <property type="entry name" value="Nucleoside hydrolase"/>
    <property type="match status" value="1"/>
</dbReference>
<dbReference type="PANTHER" id="PTHR12304">
    <property type="entry name" value="INOSINE-URIDINE PREFERRING NUCLEOSIDE HYDROLASE"/>
    <property type="match status" value="1"/>
</dbReference>
<dbReference type="Proteomes" id="UP000677918">
    <property type="component" value="Unassembled WGS sequence"/>
</dbReference>
<dbReference type="Gene3D" id="3.90.245.10">
    <property type="entry name" value="Ribonucleoside hydrolase-like"/>
    <property type="match status" value="1"/>
</dbReference>
<keyword evidence="2" id="KW-0326">Glycosidase</keyword>
<dbReference type="GO" id="GO:0008477">
    <property type="term" value="F:purine nucleosidase activity"/>
    <property type="evidence" value="ECO:0007669"/>
    <property type="project" value="TreeGrafter"/>
</dbReference>
<dbReference type="Pfam" id="PF01156">
    <property type="entry name" value="IU_nuc_hydro"/>
    <property type="match status" value="1"/>
</dbReference>
<gene>
    <name evidence="4" type="ORF">XYCOK13_27300</name>
</gene>
<keyword evidence="1" id="KW-0378">Hydrolase</keyword>
<dbReference type="AlphaFoldDB" id="A0A8J4M3V6"/>
<sequence>MNFPTITEEQRFARLQFPQGKVRMVLDTDTYNEIDDQFAVIYSLLSGEKLQVEAFYAAPFHNEKSSGPTDGMQRSYDELLRIRDLMKLPEHPPIYKGAERYMPGASEPVMSDAARDLIRRALDSSPEEPLYVVAIGAITNVASAIVQEPSIINNIVVVWLGGHALNWPDTREFNLKQDPHAARIILDSGVPLVLVPCMGVATHLTTTLSELRDYVKDTGPVGSYLYHSFEETAADHKGHSRVIWDISTIACLLDERYVESDFVHSPLLTEEITWGHDTTRHIIRCVRFLHRDRIFKDLFDKLEQFGKRS</sequence>
<organism evidence="4 5">
    <name type="scientific">Xylanibacillus composti</name>
    <dbReference type="NCBI Taxonomy" id="1572762"/>
    <lineage>
        <taxon>Bacteria</taxon>
        <taxon>Bacillati</taxon>
        <taxon>Bacillota</taxon>
        <taxon>Bacilli</taxon>
        <taxon>Bacillales</taxon>
        <taxon>Paenibacillaceae</taxon>
        <taxon>Xylanibacillus</taxon>
    </lineage>
</organism>
<evidence type="ECO:0000313" key="4">
    <source>
        <dbReference type="EMBL" id="GIQ69906.1"/>
    </source>
</evidence>
<dbReference type="PANTHER" id="PTHR12304:SF4">
    <property type="entry name" value="URIDINE NUCLEOSIDASE"/>
    <property type="match status" value="1"/>
</dbReference>
<evidence type="ECO:0000256" key="1">
    <source>
        <dbReference type="ARBA" id="ARBA00022801"/>
    </source>
</evidence>
<reference evidence="4" key="1">
    <citation type="submission" date="2021-04" db="EMBL/GenBank/DDBJ databases">
        <title>Draft genome sequence of Xylanibacillus composti strain K13.</title>
        <authorList>
            <person name="Uke A."/>
            <person name="Chhe C."/>
            <person name="Baramee S."/>
            <person name="Kosugi A."/>
        </authorList>
    </citation>
    <scope>NUCLEOTIDE SEQUENCE</scope>
    <source>
        <strain evidence="4">K13</strain>
    </source>
</reference>
<evidence type="ECO:0000256" key="2">
    <source>
        <dbReference type="ARBA" id="ARBA00023295"/>
    </source>
</evidence>
<dbReference type="GO" id="GO:0005829">
    <property type="term" value="C:cytosol"/>
    <property type="evidence" value="ECO:0007669"/>
    <property type="project" value="TreeGrafter"/>
</dbReference>
<feature type="domain" description="Inosine/uridine-preferring nucleoside hydrolase" evidence="3">
    <location>
        <begin position="25"/>
        <end position="262"/>
    </location>
</feature>